<gene>
    <name evidence="1" type="ORF">EDD18DRAFT_1420211</name>
</gene>
<dbReference type="AlphaFoldDB" id="A0AA39PPV1"/>
<comment type="caution">
    <text evidence="1">The sequence shown here is derived from an EMBL/GenBank/DDBJ whole genome shotgun (WGS) entry which is preliminary data.</text>
</comment>
<evidence type="ECO:0008006" key="3">
    <source>
        <dbReference type="Google" id="ProtNLM"/>
    </source>
</evidence>
<organism evidence="1 2">
    <name type="scientific">Armillaria luteobubalina</name>
    <dbReference type="NCBI Taxonomy" id="153913"/>
    <lineage>
        <taxon>Eukaryota</taxon>
        <taxon>Fungi</taxon>
        <taxon>Dikarya</taxon>
        <taxon>Basidiomycota</taxon>
        <taxon>Agaricomycotina</taxon>
        <taxon>Agaricomycetes</taxon>
        <taxon>Agaricomycetidae</taxon>
        <taxon>Agaricales</taxon>
        <taxon>Marasmiineae</taxon>
        <taxon>Physalacriaceae</taxon>
        <taxon>Armillaria</taxon>
    </lineage>
</organism>
<keyword evidence="2" id="KW-1185">Reference proteome</keyword>
<dbReference type="EMBL" id="JAUEPU010000039">
    <property type="protein sequence ID" value="KAK0488320.1"/>
    <property type="molecule type" value="Genomic_DNA"/>
</dbReference>
<sequence>MSSTSPISSSLPIELIEEILDYVNCLPVKDIQGILRHPSRGYNSGRVATLASCALVCRAWLPRSRFHLFVSVTLRLDNYASFLPLIASPFCSFLNSVFELVLSDEYKEGTIYTGTEDPEGDDYWIHKVLPNLDLSLFADIRYLTIYAARFDYMSEDGFTKTLKRLSRPTTITHLAIAYCVFWTQDHLIQALSSIKSLDAVNLSCTTLRIIPERDDKTQYPLPTLPASVSSLMINIDSAANVGWMAKIISVTDASLKRLNIKLWPRMVTWDSSMDEFYSALNFDCHPNLEIIAFDSLSLGTSKDGLDGRMKNRHIPVILHKITTSSIREVVLSLAPTPGNSMIKDPDDLDSLDLESMGEILRNKNYSKLKLISLLRIDCHLRPQVSKILSEGMRGLGRPLTGIVYHLSARERVGSFAWVLASGVSNSLPQRTIQAEDGLTNLPPTD</sequence>
<accession>A0AA39PPV1</accession>
<name>A0AA39PPV1_9AGAR</name>
<reference evidence="1" key="1">
    <citation type="submission" date="2023-06" db="EMBL/GenBank/DDBJ databases">
        <authorList>
            <consortium name="Lawrence Berkeley National Laboratory"/>
            <person name="Ahrendt S."/>
            <person name="Sahu N."/>
            <person name="Indic B."/>
            <person name="Wong-Bajracharya J."/>
            <person name="Merenyi Z."/>
            <person name="Ke H.-M."/>
            <person name="Monk M."/>
            <person name="Kocsube S."/>
            <person name="Drula E."/>
            <person name="Lipzen A."/>
            <person name="Balint B."/>
            <person name="Henrissat B."/>
            <person name="Andreopoulos B."/>
            <person name="Martin F.M."/>
            <person name="Harder C.B."/>
            <person name="Rigling D."/>
            <person name="Ford K.L."/>
            <person name="Foster G.D."/>
            <person name="Pangilinan J."/>
            <person name="Papanicolaou A."/>
            <person name="Barry K."/>
            <person name="LaButti K."/>
            <person name="Viragh M."/>
            <person name="Koriabine M."/>
            <person name="Yan M."/>
            <person name="Riley R."/>
            <person name="Champramary S."/>
            <person name="Plett K.L."/>
            <person name="Tsai I.J."/>
            <person name="Slot J."/>
            <person name="Sipos G."/>
            <person name="Plett J."/>
            <person name="Nagy L.G."/>
            <person name="Grigoriev I.V."/>
        </authorList>
    </citation>
    <scope>NUCLEOTIDE SEQUENCE</scope>
    <source>
        <strain evidence="1">HWK02</strain>
    </source>
</reference>
<protein>
    <recommendedName>
        <fullName evidence="3">F-box domain-containing protein</fullName>
    </recommendedName>
</protein>
<proteinExistence type="predicted"/>
<evidence type="ECO:0000313" key="2">
    <source>
        <dbReference type="Proteomes" id="UP001175228"/>
    </source>
</evidence>
<evidence type="ECO:0000313" key="1">
    <source>
        <dbReference type="EMBL" id="KAK0488320.1"/>
    </source>
</evidence>
<dbReference type="Proteomes" id="UP001175228">
    <property type="component" value="Unassembled WGS sequence"/>
</dbReference>